<gene>
    <name evidence="1" type="ORF">ALMA_1410</name>
</gene>
<proteinExistence type="predicted"/>
<comment type="caution">
    <text evidence="1">The sequence shown here is derived from an EMBL/GenBank/DDBJ whole genome shotgun (WGS) entry which is preliminary data.</text>
</comment>
<organism evidence="1 2">
    <name type="scientific">Alloscardovia macacae</name>
    <dbReference type="NCBI Taxonomy" id="1160091"/>
    <lineage>
        <taxon>Bacteria</taxon>
        <taxon>Bacillati</taxon>
        <taxon>Actinomycetota</taxon>
        <taxon>Actinomycetes</taxon>
        <taxon>Bifidobacteriales</taxon>
        <taxon>Bifidobacteriaceae</taxon>
        <taxon>Alloscardovia</taxon>
    </lineage>
</organism>
<sequence>MGVPVITLYQGSNREAFAQTDSFTLDYAYGDEENDFELSFTSSSVEPTRVTAFKLNDASDVAGFVDTIDSTYKDGNYTIVLAGTSIQGVLDKRIIEPPAGQAYYTINGNLTSGLNTLLSRTQLSSLVRIKNVPARSISFQFDRYTSVWNGLRKLAKSLTMRVQLDLADDNHIELSFTPL</sequence>
<keyword evidence="2" id="KW-1185">Reference proteome</keyword>
<evidence type="ECO:0000313" key="1">
    <source>
        <dbReference type="EMBL" id="OZG53108.1"/>
    </source>
</evidence>
<protein>
    <submittedName>
        <fullName evidence="1">Uncharacterized protein</fullName>
    </submittedName>
</protein>
<dbReference type="Proteomes" id="UP000243657">
    <property type="component" value="Unassembled WGS sequence"/>
</dbReference>
<reference evidence="1 2" key="1">
    <citation type="journal article" date="2017" name="BMC Genomics">
        <title>Comparative genomic and phylogenomic analyses of the Bifidobacteriaceae family.</title>
        <authorList>
            <person name="Lugli G.A."/>
            <person name="Milani C."/>
            <person name="Turroni F."/>
            <person name="Duranti S."/>
            <person name="Mancabelli L."/>
            <person name="Mangifesta M."/>
            <person name="Ferrario C."/>
            <person name="Modesto M."/>
            <person name="Mattarelli P."/>
            <person name="Jiri K."/>
            <person name="van Sinderen D."/>
            <person name="Ventura M."/>
        </authorList>
    </citation>
    <scope>NUCLEOTIDE SEQUENCE [LARGE SCALE GENOMIC DNA]</scope>
    <source>
        <strain evidence="1 2">DSM 24762</strain>
    </source>
</reference>
<dbReference type="EMBL" id="MWWT01000009">
    <property type="protein sequence ID" value="OZG53108.1"/>
    <property type="molecule type" value="Genomic_DNA"/>
</dbReference>
<accession>A0A261F1X9</accession>
<name>A0A261F1X9_9BIFI</name>
<evidence type="ECO:0000313" key="2">
    <source>
        <dbReference type="Proteomes" id="UP000243657"/>
    </source>
</evidence>
<dbReference type="RefSeq" id="WP_094727083.1">
    <property type="nucleotide sequence ID" value="NZ_JBHLWS010000001.1"/>
</dbReference>
<dbReference type="AlphaFoldDB" id="A0A261F1X9"/>